<proteinExistence type="predicted"/>
<sequence length="373" mass="41898">MHTLTITLSNPNGETKYYLYLYILSIPQTFINQAYPYPSFSNELEVQTIDKDSEYRLPETIGDSVSISVEMGSALTFTKYQDGVFNFKPSQNDGGTYLVKITLEDIHGHKAGYTLSVIVNKQVNIDTQNNSNSNNSTITENNTSSTIQTIKQLACAIKVLKVSKFGLLTLKITSPNRAAAQSITELITNEDLLITILSRDNEKVTIASLDYSVDDQQLSIQLQFAYILSQSMDLDVIEVKVVREVVYEGGRMVVRLNKGAYSQGQIPRQYTDGKKIGERQILYSGGNEGSAIDRSLILNRYTSHVQHGRRHQFALLSSHEPALVDAERPFFHDVPLHGLSIQPRRSCTNSISYSPIHIYGHASDRQMAWEHIR</sequence>
<name>A0A8J8NEY4_HALGN</name>
<accession>A0A8J8NEY4</accession>
<comment type="caution">
    <text evidence="1">The sequence shown here is derived from an EMBL/GenBank/DDBJ whole genome shotgun (WGS) entry which is preliminary data.</text>
</comment>
<organism evidence="1 2">
    <name type="scientific">Halteria grandinella</name>
    <dbReference type="NCBI Taxonomy" id="5974"/>
    <lineage>
        <taxon>Eukaryota</taxon>
        <taxon>Sar</taxon>
        <taxon>Alveolata</taxon>
        <taxon>Ciliophora</taxon>
        <taxon>Intramacronucleata</taxon>
        <taxon>Spirotrichea</taxon>
        <taxon>Stichotrichia</taxon>
        <taxon>Sporadotrichida</taxon>
        <taxon>Halteriidae</taxon>
        <taxon>Halteria</taxon>
    </lineage>
</organism>
<dbReference type="AlphaFoldDB" id="A0A8J8NEY4"/>
<evidence type="ECO:0000313" key="1">
    <source>
        <dbReference type="EMBL" id="TNV73778.1"/>
    </source>
</evidence>
<protein>
    <submittedName>
        <fullName evidence="1">Uncharacterized protein</fullName>
    </submittedName>
</protein>
<gene>
    <name evidence="1" type="ORF">FGO68_gene11864</name>
</gene>
<dbReference type="EMBL" id="RRYP01018117">
    <property type="protein sequence ID" value="TNV73778.1"/>
    <property type="molecule type" value="Genomic_DNA"/>
</dbReference>
<keyword evidence="2" id="KW-1185">Reference proteome</keyword>
<evidence type="ECO:0000313" key="2">
    <source>
        <dbReference type="Proteomes" id="UP000785679"/>
    </source>
</evidence>
<reference evidence="1" key="1">
    <citation type="submission" date="2019-06" db="EMBL/GenBank/DDBJ databases">
        <authorList>
            <person name="Zheng W."/>
        </authorList>
    </citation>
    <scope>NUCLEOTIDE SEQUENCE</scope>
    <source>
        <strain evidence="1">QDHG01</strain>
    </source>
</reference>
<dbReference type="Proteomes" id="UP000785679">
    <property type="component" value="Unassembled WGS sequence"/>
</dbReference>